<evidence type="ECO:0000313" key="2">
    <source>
        <dbReference type="Proteomes" id="UP000321947"/>
    </source>
</evidence>
<sequence>MKIMGLKDMMDMVQLTEDRIETTQSTINPYWNDWKPIQKPMIKRPKGIINRIVSLAEKVPYRYELYTKSAKSLFLQLDRLRATGEM</sequence>
<organism evidence="1 2">
    <name type="scientific">Cucumis melo var. makuwa</name>
    <name type="common">Oriental melon</name>
    <dbReference type="NCBI Taxonomy" id="1194695"/>
    <lineage>
        <taxon>Eukaryota</taxon>
        <taxon>Viridiplantae</taxon>
        <taxon>Streptophyta</taxon>
        <taxon>Embryophyta</taxon>
        <taxon>Tracheophyta</taxon>
        <taxon>Spermatophyta</taxon>
        <taxon>Magnoliopsida</taxon>
        <taxon>eudicotyledons</taxon>
        <taxon>Gunneridae</taxon>
        <taxon>Pentapetalae</taxon>
        <taxon>rosids</taxon>
        <taxon>fabids</taxon>
        <taxon>Cucurbitales</taxon>
        <taxon>Cucurbitaceae</taxon>
        <taxon>Benincaseae</taxon>
        <taxon>Cucumis</taxon>
    </lineage>
</organism>
<dbReference type="AlphaFoldDB" id="A0A5D3C0P1"/>
<reference evidence="1 2" key="1">
    <citation type="submission" date="2019-08" db="EMBL/GenBank/DDBJ databases">
        <title>Draft genome sequences of two oriental melons (Cucumis melo L. var makuwa).</title>
        <authorList>
            <person name="Kwon S.-Y."/>
        </authorList>
    </citation>
    <scope>NUCLEOTIDE SEQUENCE [LARGE SCALE GENOMIC DNA]</scope>
    <source>
        <strain evidence="2">cv. Chang Bougi</strain>
        <tissue evidence="1">Leaf</tissue>
    </source>
</reference>
<comment type="caution">
    <text evidence="1">The sequence shown here is derived from an EMBL/GenBank/DDBJ whole genome shotgun (WGS) entry which is preliminary data.</text>
</comment>
<evidence type="ECO:0000313" key="1">
    <source>
        <dbReference type="EMBL" id="TYK04915.1"/>
    </source>
</evidence>
<dbReference type="EMBL" id="SSTD01014011">
    <property type="protein sequence ID" value="TYK04915.1"/>
    <property type="molecule type" value="Genomic_DNA"/>
</dbReference>
<proteinExistence type="predicted"/>
<protein>
    <submittedName>
        <fullName evidence="1">Gypsy/ty3 element polyprotein</fullName>
    </submittedName>
</protein>
<gene>
    <name evidence="1" type="ORF">E5676_scaffold143G001220</name>
</gene>
<accession>A0A5D3C0P1</accession>
<name>A0A5D3C0P1_CUCMM</name>
<dbReference type="Proteomes" id="UP000321947">
    <property type="component" value="Unassembled WGS sequence"/>
</dbReference>